<name>X1FAX2_9ZZZZ</name>
<evidence type="ECO:0008006" key="2">
    <source>
        <dbReference type="Google" id="ProtNLM"/>
    </source>
</evidence>
<sequence>GTFADDVETAKSWVSLGVQYMAFSVDVGILYEASKQIVKKF</sequence>
<feature type="non-terminal residue" evidence="1">
    <location>
        <position position="1"/>
    </location>
</feature>
<proteinExistence type="predicted"/>
<accession>X1FAX2</accession>
<dbReference type="EMBL" id="BARU01012513">
    <property type="protein sequence ID" value="GAH42102.1"/>
    <property type="molecule type" value="Genomic_DNA"/>
</dbReference>
<dbReference type="AlphaFoldDB" id="X1FAX2"/>
<gene>
    <name evidence="1" type="ORF">S03H2_23048</name>
</gene>
<comment type="caution">
    <text evidence="1">The sequence shown here is derived from an EMBL/GenBank/DDBJ whole genome shotgun (WGS) entry which is preliminary data.</text>
</comment>
<organism evidence="1">
    <name type="scientific">marine sediment metagenome</name>
    <dbReference type="NCBI Taxonomy" id="412755"/>
    <lineage>
        <taxon>unclassified sequences</taxon>
        <taxon>metagenomes</taxon>
        <taxon>ecological metagenomes</taxon>
    </lineage>
</organism>
<reference evidence="1" key="1">
    <citation type="journal article" date="2014" name="Front. Microbiol.">
        <title>High frequency of phylogenetically diverse reductive dehalogenase-homologous genes in deep subseafloor sedimentary metagenomes.</title>
        <authorList>
            <person name="Kawai M."/>
            <person name="Futagami T."/>
            <person name="Toyoda A."/>
            <person name="Takaki Y."/>
            <person name="Nishi S."/>
            <person name="Hori S."/>
            <person name="Arai W."/>
            <person name="Tsubouchi T."/>
            <person name="Morono Y."/>
            <person name="Uchiyama I."/>
            <person name="Ito T."/>
            <person name="Fujiyama A."/>
            <person name="Inagaki F."/>
            <person name="Takami H."/>
        </authorList>
    </citation>
    <scope>NUCLEOTIDE SEQUENCE</scope>
    <source>
        <strain evidence="1">Expedition CK06-06</strain>
    </source>
</reference>
<protein>
    <recommendedName>
        <fullName evidence="2">HpcH/HpaI aldolase/citrate lyase domain-containing protein</fullName>
    </recommendedName>
</protein>
<evidence type="ECO:0000313" key="1">
    <source>
        <dbReference type="EMBL" id="GAH42102.1"/>
    </source>
</evidence>